<evidence type="ECO:0000256" key="1">
    <source>
        <dbReference type="SAM" id="MobiDB-lite"/>
    </source>
</evidence>
<name>A0A5J4YW27_PORPP</name>
<dbReference type="OMA" id="HAWEENA"/>
<keyword evidence="3" id="KW-1185">Reference proteome</keyword>
<feature type="compositionally biased region" description="Low complexity" evidence="1">
    <location>
        <begin position="1283"/>
        <end position="1293"/>
    </location>
</feature>
<feature type="compositionally biased region" description="Basic and acidic residues" evidence="1">
    <location>
        <begin position="815"/>
        <end position="834"/>
    </location>
</feature>
<evidence type="ECO:0000313" key="3">
    <source>
        <dbReference type="Proteomes" id="UP000324585"/>
    </source>
</evidence>
<dbReference type="EMBL" id="VRMN01000004">
    <property type="protein sequence ID" value="KAA8494617.1"/>
    <property type="molecule type" value="Genomic_DNA"/>
</dbReference>
<feature type="compositionally biased region" description="Low complexity" evidence="1">
    <location>
        <begin position="975"/>
        <end position="985"/>
    </location>
</feature>
<dbReference type="Gene3D" id="1.25.10.10">
    <property type="entry name" value="Leucine-rich Repeat Variant"/>
    <property type="match status" value="2"/>
</dbReference>
<dbReference type="InterPro" id="IPR039918">
    <property type="entry name" value="PPP4R4"/>
</dbReference>
<feature type="compositionally biased region" description="Low complexity" evidence="1">
    <location>
        <begin position="1121"/>
        <end position="1140"/>
    </location>
</feature>
<dbReference type="OrthoDB" id="340346at2759"/>
<dbReference type="GO" id="GO:0008287">
    <property type="term" value="C:protein serine/threonine phosphatase complex"/>
    <property type="evidence" value="ECO:0007669"/>
    <property type="project" value="TreeGrafter"/>
</dbReference>
<organism evidence="2 3">
    <name type="scientific">Porphyridium purpureum</name>
    <name type="common">Red alga</name>
    <name type="synonym">Porphyridium cruentum</name>
    <dbReference type="NCBI Taxonomy" id="35688"/>
    <lineage>
        <taxon>Eukaryota</taxon>
        <taxon>Rhodophyta</taxon>
        <taxon>Bangiophyceae</taxon>
        <taxon>Porphyridiales</taxon>
        <taxon>Porphyridiaceae</taxon>
        <taxon>Porphyridium</taxon>
    </lineage>
</organism>
<proteinExistence type="predicted"/>
<feature type="compositionally biased region" description="Low complexity" evidence="1">
    <location>
        <begin position="1181"/>
        <end position="1194"/>
    </location>
</feature>
<evidence type="ECO:0000313" key="2">
    <source>
        <dbReference type="EMBL" id="KAA8494617.1"/>
    </source>
</evidence>
<gene>
    <name evidence="2" type="ORF">FVE85_2858</name>
</gene>
<dbReference type="SUPFAM" id="SSF48371">
    <property type="entry name" value="ARM repeat"/>
    <property type="match status" value="1"/>
</dbReference>
<dbReference type="GO" id="GO:0019888">
    <property type="term" value="F:protein phosphatase regulator activity"/>
    <property type="evidence" value="ECO:0007669"/>
    <property type="project" value="TreeGrafter"/>
</dbReference>
<feature type="compositionally biased region" description="Low complexity" evidence="1">
    <location>
        <begin position="1226"/>
        <end position="1264"/>
    </location>
</feature>
<feature type="compositionally biased region" description="Low complexity" evidence="1">
    <location>
        <begin position="997"/>
        <end position="1009"/>
    </location>
</feature>
<feature type="compositionally biased region" description="Polar residues" evidence="1">
    <location>
        <begin position="1164"/>
        <end position="1180"/>
    </location>
</feature>
<feature type="compositionally biased region" description="Polar residues" evidence="1">
    <location>
        <begin position="1318"/>
        <end position="1330"/>
    </location>
</feature>
<feature type="compositionally biased region" description="Low complexity" evidence="1">
    <location>
        <begin position="1059"/>
        <end position="1071"/>
    </location>
</feature>
<feature type="compositionally biased region" description="Acidic residues" evidence="1">
    <location>
        <begin position="889"/>
        <end position="898"/>
    </location>
</feature>
<reference evidence="3" key="1">
    <citation type="journal article" date="2019" name="Nat. Commun.">
        <title>Expansion of phycobilisome linker gene families in mesophilic red algae.</title>
        <authorList>
            <person name="Lee J."/>
            <person name="Kim D."/>
            <person name="Bhattacharya D."/>
            <person name="Yoon H.S."/>
        </authorList>
    </citation>
    <scope>NUCLEOTIDE SEQUENCE [LARGE SCALE GENOMIC DNA]</scope>
    <source>
        <strain evidence="3">CCMP 1328</strain>
    </source>
</reference>
<feature type="compositionally biased region" description="Basic and acidic residues" evidence="1">
    <location>
        <begin position="1362"/>
        <end position="1371"/>
    </location>
</feature>
<sequence length="1827" mass="194303">MMVPGISDGEMDVAAAGEDPSAARLMANAGFAADNGEDDAEGLGEEIAYSVQGMADILEFGTDLEREFVLREVHRLIDYCHEPVVEYVLPVIFDFADSWNVNLQFEAGFVMANLSKKKLDVNPAWMVICLALKELQVVETRVNPDDVADFCDLWTDSLCAALSQFHAWEENAQLNNSFTATTQLTPELQTLLEWLSALAESEILDYRRCSAKLLGGIAAEAPAGFRQRTLLGVLTKLLSDPQPRVVCAALEAIPVVTRHMSPTTFEDFIWSPLNVALNSSDLLVAGSALKALSDMCSMHREAAMSQEEWRANLSVNSPSSFSASVGHGSHKGSGRLRLSGGLSPSVVTPSQSLDLSNVSNGSAMSTSGAKMYQPNERLTKIYVPGAFQKHYIWARSKTLTDLREADDSTYALLQIVAEVFGELMYCVTDVASTSYRRHAFKAYADLSTCNGADVRRYCAYNFPGMCICFGVKYSSELSQLAELFAKDKDVAVRTTFAAGFHESVQVLGALGKAEKLQPTLMLLLDDVDENVQKEIIVHLAEVLPVIWSLVSSAQAAKHNAALAEGLASCAETSQWRTQILLISQLELASRSAPQALIQESIIPLLRQKMKSSSIHEVRLTAAAALVKVIHFVADAQQRRLLIEKYWTLEPGAKYTHRMLYVHAGSVALDVYSCKSYKALFGTRMLVCVSDSHSSVRLLLARSMEKMAFWFHTDPMFQSTLRELQADADPDVRDKARRIHLLTVSQAQSSTISSKMHALETKKLMEEDRLWGGSSLGGVGSSGTIGSGSVSGADGAAISRVSRFKAWVTRKGKATGGKEKNQLEKSVETPPRDSSPRIVKPKSRRGSRGGSAPTTPRSSLEGAIRTNSMQGLFDRSDTQNSSRSNKSGDMDDDDLDDDSVPVVEIRPPQYFARPSSPSPPSAATSTSNSVINSSKSSSSTINATAKNESSSAPVVKVASGGEPQEAAEKKDANNASSSTPKSSSASVQRQEEKKKEPTATAAVAAPVVVVDRSSVPNERRKSFREQHFEETKKVLPAKLPANEARPKQRSYVPGMVYFPGEDSGSESSLGGSPQDSPRAASLTGSPRAAAGGVAVCSPRQKQPVKVPVIRPPQRPLNSSHVAKSPSGSALSSTSSAAANPSEVKSPRARTGSPAVVPVTPTAATQIQNKQSAARVMSSQQNVRTVTGSTGSSVGTQPPPRQQVPQTGRLPMEQQRESSRDALSPRMAQQRRISESRSASALSDSMPMAGTASSSSAKGSLSSGTKVSNPVVRQPQSVGGHKHSSSASLSTGTPSEYAKRNQPAGTPPPPAAAAPAKQMLSKSSGNIKSSARATDAARSKSSERAGQAPSSNKTVPGGAANAASREKGTERSVQRMPAHVAAGTGTTLAGSPKSSQASAIAASRQQSTERSSDSNSRVNAVIAGTAVKSSSASSSGSKISSTSAGTASARQQPQVSQQQAAKQPPSSAKIASINAKSVTPTRALPVKPAGAPPPPSRPGGLSSSVRQTQASTVPAKPAGVAAVRNPAQQPGTSPARQPNTTNPAAKNPTPSAPAAAKQSTIAQPKAPAKVGSPAPPVITQTGVKQPVAREPSAPLQPTKRQQTAGQPAVKQPTRPTAGPGISSKPKQSPNPTQTQNQNQDAAKPKVHVGVVSFPGDYVLHITILSRTYSLRPSGLYAAAAPRVYPLHFFLILHNTLYIQRLTLRVRRRMCTAIETPQIGATQLQEVERFAFGDVTLLLIFILAAARARAFGLRNSEKAKNKCEAASTAGQCLVHARSRLTKSSYALLFLSMLSVKAGMLRHAIIKPEHEKEIHAFCAMLCAWCMDVELT</sequence>
<dbReference type="InterPro" id="IPR011989">
    <property type="entry name" value="ARM-like"/>
</dbReference>
<feature type="compositionally biased region" description="Low complexity" evidence="1">
    <location>
        <begin position="1622"/>
        <end position="1637"/>
    </location>
</feature>
<feature type="compositionally biased region" description="Low complexity" evidence="1">
    <location>
        <begin position="1152"/>
        <end position="1163"/>
    </location>
</feature>
<dbReference type="PANTHER" id="PTHR21467">
    <property type="entry name" value="PROTEIN PHOSPHATASE 4 REGULATORY SUBUNIT 4 PPP4R4"/>
    <property type="match status" value="1"/>
</dbReference>
<accession>A0A5J4YW27</accession>
<comment type="caution">
    <text evidence="2">The sequence shown here is derived from an EMBL/GenBank/DDBJ whole genome shotgun (WGS) entry which is preliminary data.</text>
</comment>
<feature type="compositionally biased region" description="Basic and acidic residues" evidence="1">
    <location>
        <begin position="1016"/>
        <end position="1032"/>
    </location>
</feature>
<feature type="compositionally biased region" description="Polar residues" evidence="1">
    <location>
        <begin position="877"/>
        <end position="886"/>
    </location>
</feature>
<dbReference type="PANTHER" id="PTHR21467:SF0">
    <property type="entry name" value="SERINE_THREONINE-PROTEIN PHOSPHATASE 4 REGULATORY SUBUNIT 4"/>
    <property type="match status" value="1"/>
</dbReference>
<dbReference type="Proteomes" id="UP000324585">
    <property type="component" value="Unassembled WGS sequence"/>
</dbReference>
<feature type="compositionally biased region" description="Low complexity" evidence="1">
    <location>
        <begin position="1392"/>
        <end position="1404"/>
    </location>
</feature>
<feature type="compositionally biased region" description="Low complexity" evidence="1">
    <location>
        <begin position="1421"/>
        <end position="1487"/>
    </location>
</feature>
<protein>
    <recommendedName>
        <fullName evidence="4">Serine/threonine-protein phosphatase 4 regulatory subunit 4</fullName>
    </recommendedName>
</protein>
<feature type="compositionally biased region" description="Low complexity" evidence="1">
    <location>
        <begin position="920"/>
        <end position="946"/>
    </location>
</feature>
<feature type="compositionally biased region" description="Polar residues" evidence="1">
    <location>
        <begin position="1382"/>
        <end position="1391"/>
    </location>
</feature>
<dbReference type="GO" id="GO:0005829">
    <property type="term" value="C:cytosol"/>
    <property type="evidence" value="ECO:0007669"/>
    <property type="project" value="TreeGrafter"/>
</dbReference>
<evidence type="ECO:0008006" key="4">
    <source>
        <dbReference type="Google" id="ProtNLM"/>
    </source>
</evidence>
<feature type="compositionally biased region" description="Polar residues" evidence="1">
    <location>
        <begin position="1524"/>
        <end position="1542"/>
    </location>
</feature>
<dbReference type="InterPro" id="IPR016024">
    <property type="entry name" value="ARM-type_fold"/>
</dbReference>
<feature type="region of interest" description="Disordered" evidence="1">
    <location>
        <begin position="809"/>
        <end position="1641"/>
    </location>
</feature>